<dbReference type="OrthoDB" id="4161544at2759"/>
<organism evidence="2 3">
    <name type="scientific">Cladophialophora immunda</name>
    <dbReference type="NCBI Taxonomy" id="569365"/>
    <lineage>
        <taxon>Eukaryota</taxon>
        <taxon>Fungi</taxon>
        <taxon>Dikarya</taxon>
        <taxon>Ascomycota</taxon>
        <taxon>Pezizomycotina</taxon>
        <taxon>Eurotiomycetes</taxon>
        <taxon>Chaetothyriomycetidae</taxon>
        <taxon>Chaetothyriales</taxon>
        <taxon>Herpotrichiellaceae</taxon>
        <taxon>Cladophialophora</taxon>
    </lineage>
</organism>
<feature type="region of interest" description="Disordered" evidence="1">
    <location>
        <begin position="1"/>
        <end position="38"/>
    </location>
</feature>
<proteinExistence type="predicted"/>
<reference evidence="2 3" key="1">
    <citation type="submission" date="2015-01" db="EMBL/GenBank/DDBJ databases">
        <title>The Genome Sequence of Cladophialophora immunda CBS83496.</title>
        <authorList>
            <consortium name="The Broad Institute Genomics Platform"/>
            <person name="Cuomo C."/>
            <person name="de Hoog S."/>
            <person name="Gorbushina A."/>
            <person name="Stielow B."/>
            <person name="Teixiera M."/>
            <person name="Abouelleil A."/>
            <person name="Chapman S.B."/>
            <person name="Priest M."/>
            <person name="Young S.K."/>
            <person name="Wortman J."/>
            <person name="Nusbaum C."/>
            <person name="Birren B."/>
        </authorList>
    </citation>
    <scope>NUCLEOTIDE SEQUENCE [LARGE SCALE GENOMIC DNA]</scope>
    <source>
        <strain evidence="2 3">CBS 83496</strain>
    </source>
</reference>
<evidence type="ECO:0000313" key="2">
    <source>
        <dbReference type="EMBL" id="KIW24248.1"/>
    </source>
</evidence>
<keyword evidence="3" id="KW-1185">Reference proteome</keyword>
<evidence type="ECO:0000313" key="3">
    <source>
        <dbReference type="Proteomes" id="UP000054466"/>
    </source>
</evidence>
<feature type="compositionally biased region" description="Polar residues" evidence="1">
    <location>
        <begin position="25"/>
        <end position="38"/>
    </location>
</feature>
<sequence length="121" mass="12829">MPPKKLPLKASQQKPQTRTPQTTPIQAHNASPISTPTSTLAIPERDMKKSSSVSAQLALEVAKKAYEVRQVAYGAADPNAREEILATAINKEIEAESFGKAAKYSRLGAFRGLIAGAGLGV</sequence>
<evidence type="ECO:0000256" key="1">
    <source>
        <dbReference type="SAM" id="MobiDB-lite"/>
    </source>
</evidence>
<dbReference type="EMBL" id="KN847045">
    <property type="protein sequence ID" value="KIW24248.1"/>
    <property type="molecule type" value="Genomic_DNA"/>
</dbReference>
<protein>
    <submittedName>
        <fullName evidence="2">Uncharacterized protein</fullName>
    </submittedName>
</protein>
<name>A0A0D2BYM2_9EURO</name>
<feature type="compositionally biased region" description="Low complexity" evidence="1">
    <location>
        <begin position="12"/>
        <end position="24"/>
    </location>
</feature>
<dbReference type="HOGENOM" id="CLU_2037819_0_0_1"/>
<accession>A0A0D2BYM2</accession>
<dbReference type="STRING" id="569365.A0A0D2BYM2"/>
<dbReference type="RefSeq" id="XP_016244464.1">
    <property type="nucleotide sequence ID" value="XM_016397273.1"/>
</dbReference>
<dbReference type="GeneID" id="27349170"/>
<gene>
    <name evidence="2" type="ORF">PV07_09976</name>
</gene>
<dbReference type="Proteomes" id="UP000054466">
    <property type="component" value="Unassembled WGS sequence"/>
</dbReference>
<dbReference type="VEuPathDB" id="FungiDB:PV07_09976"/>
<dbReference type="AlphaFoldDB" id="A0A0D2BYM2"/>